<evidence type="ECO:0000313" key="6">
    <source>
        <dbReference type="EMBL" id="ORY43816.1"/>
    </source>
</evidence>
<protein>
    <recommendedName>
        <fullName evidence="5">TFIIS N-terminal domain-containing protein</fullName>
    </recommendedName>
</protein>
<evidence type="ECO:0000256" key="1">
    <source>
        <dbReference type="ARBA" id="ARBA00037349"/>
    </source>
</evidence>
<dbReference type="OrthoDB" id="21124at2759"/>
<comment type="subcellular location">
    <subcellularLocation>
        <location evidence="3">Nucleus</location>
    </subcellularLocation>
</comment>
<sequence length="342" mass="38472">MDSDEEDQPAPFVVEDSQEMIPEDVADPVPADDPAPPLAPAPATPVAANPYTLDDIFGGGDSDLDDDIDTDKGLDFSSDDEKDVPAPKPLPKFKKKQRAEGEEPPSAEKRPKKKGSKRSREAEPEDPSKELDPEKAKLKQVANDFDEALNRIKHKRAKKLDGDDPEIDEMIVNLVEKMKEAAHADQEFNRLQQPAIAKIKLLNIVTNHLAKTHLYEQFLDNNLLEGMKLWLEPLRGDGSLPNLEIQMAMMNALAKLPIRSEHLRESLIGRVVMFYSKCDRVTASVSKIVNELLENWMRPILGRSQDYKQKSLKTVSFDASEVKGKKLMVDPTLIEQEYVWNL</sequence>
<dbReference type="SUPFAM" id="SSF47676">
    <property type="entry name" value="Conserved domain common to transcription factors TFIIS, elongin A, CRSP70"/>
    <property type="match status" value="1"/>
</dbReference>
<dbReference type="GO" id="GO:0016973">
    <property type="term" value="P:poly(A)+ mRNA export from nucleus"/>
    <property type="evidence" value="ECO:0007669"/>
    <property type="project" value="TreeGrafter"/>
</dbReference>
<organism evidence="6 7">
    <name type="scientific">Rhizoclosmatium globosum</name>
    <dbReference type="NCBI Taxonomy" id="329046"/>
    <lineage>
        <taxon>Eukaryota</taxon>
        <taxon>Fungi</taxon>
        <taxon>Fungi incertae sedis</taxon>
        <taxon>Chytridiomycota</taxon>
        <taxon>Chytridiomycota incertae sedis</taxon>
        <taxon>Chytridiomycetes</taxon>
        <taxon>Chytridiales</taxon>
        <taxon>Chytriomycetaceae</taxon>
        <taxon>Rhizoclosmatium</taxon>
    </lineage>
</organism>
<feature type="compositionally biased region" description="Pro residues" evidence="4">
    <location>
        <begin position="31"/>
        <end position="43"/>
    </location>
</feature>
<dbReference type="PANTHER" id="PTHR46010">
    <property type="entry name" value="PROTEIN IWS1 HOMOLOG"/>
    <property type="match status" value="1"/>
</dbReference>
<dbReference type="STRING" id="329046.A0A1Y2CA55"/>
<evidence type="ECO:0000313" key="7">
    <source>
        <dbReference type="Proteomes" id="UP000193642"/>
    </source>
</evidence>
<evidence type="ECO:0000256" key="4">
    <source>
        <dbReference type="SAM" id="MobiDB-lite"/>
    </source>
</evidence>
<feature type="compositionally biased region" description="Basic and acidic residues" evidence="4">
    <location>
        <begin position="118"/>
        <end position="136"/>
    </location>
</feature>
<dbReference type="PROSITE" id="PS51319">
    <property type="entry name" value="TFIIS_N"/>
    <property type="match status" value="1"/>
</dbReference>
<evidence type="ECO:0000256" key="2">
    <source>
        <dbReference type="ARBA" id="ARBA00037992"/>
    </source>
</evidence>
<dbReference type="Proteomes" id="UP000193642">
    <property type="component" value="Unassembled WGS sequence"/>
</dbReference>
<proteinExistence type="inferred from homology"/>
<gene>
    <name evidence="6" type="ORF">BCR33DRAFT_250040</name>
</gene>
<dbReference type="Gene3D" id="1.20.930.10">
    <property type="entry name" value="Conserved domain common to transcription factors TFIIS, elongin A, CRSP70"/>
    <property type="match status" value="1"/>
</dbReference>
<feature type="compositionally biased region" description="Acidic residues" evidence="4">
    <location>
        <begin position="16"/>
        <end position="26"/>
    </location>
</feature>
<dbReference type="InterPro" id="IPR035441">
    <property type="entry name" value="TFIIS/LEDGF_dom_sf"/>
</dbReference>
<comment type="similarity">
    <text evidence="2">Belongs to the IWS1 family.</text>
</comment>
<feature type="region of interest" description="Disordered" evidence="4">
    <location>
        <begin position="1"/>
        <end position="136"/>
    </location>
</feature>
<feature type="compositionally biased region" description="Low complexity" evidence="4">
    <location>
        <begin position="44"/>
        <end position="56"/>
    </location>
</feature>
<accession>A0A1Y2CA55</accession>
<comment type="caution">
    <text evidence="6">The sequence shown here is derived from an EMBL/GenBank/DDBJ whole genome shotgun (WGS) entry which is preliminary data.</text>
</comment>
<dbReference type="AlphaFoldDB" id="A0A1Y2CA55"/>
<keyword evidence="7" id="KW-1185">Reference proteome</keyword>
<keyword evidence="3" id="KW-0539">Nucleus</keyword>
<feature type="compositionally biased region" description="Basic and acidic residues" evidence="4">
    <location>
        <begin position="98"/>
        <end position="109"/>
    </location>
</feature>
<dbReference type="InterPro" id="IPR051037">
    <property type="entry name" value="RNAPII_TF_IWS1"/>
</dbReference>
<dbReference type="InterPro" id="IPR017923">
    <property type="entry name" value="TFIIS_N"/>
</dbReference>
<evidence type="ECO:0000256" key="3">
    <source>
        <dbReference type="PROSITE-ProRule" id="PRU00649"/>
    </source>
</evidence>
<evidence type="ECO:0000259" key="5">
    <source>
        <dbReference type="PROSITE" id="PS51319"/>
    </source>
</evidence>
<dbReference type="Pfam" id="PF08711">
    <property type="entry name" value="Med26"/>
    <property type="match status" value="1"/>
</dbReference>
<feature type="domain" description="TFIIS N-terminal" evidence="5">
    <location>
        <begin position="225"/>
        <end position="303"/>
    </location>
</feature>
<name>A0A1Y2CA55_9FUNG</name>
<dbReference type="GO" id="GO:0005634">
    <property type="term" value="C:nucleus"/>
    <property type="evidence" value="ECO:0007669"/>
    <property type="project" value="UniProtKB-SubCell"/>
</dbReference>
<comment type="function">
    <text evidence="1">Transcription factor involved in RNA polymerase II transcription regulation. May function in both SPT15/TBP post-recruitment and recruitment steps of transcription.</text>
</comment>
<reference evidence="6 7" key="1">
    <citation type="submission" date="2016-07" db="EMBL/GenBank/DDBJ databases">
        <title>Pervasive Adenine N6-methylation of Active Genes in Fungi.</title>
        <authorList>
            <consortium name="DOE Joint Genome Institute"/>
            <person name="Mondo S.J."/>
            <person name="Dannebaum R.O."/>
            <person name="Kuo R.C."/>
            <person name="Labutti K."/>
            <person name="Haridas S."/>
            <person name="Kuo A."/>
            <person name="Salamov A."/>
            <person name="Ahrendt S.R."/>
            <person name="Lipzen A."/>
            <person name="Sullivan W."/>
            <person name="Andreopoulos W.B."/>
            <person name="Clum A."/>
            <person name="Lindquist E."/>
            <person name="Daum C."/>
            <person name="Ramamoorthy G.K."/>
            <person name="Gryganskyi A."/>
            <person name="Culley D."/>
            <person name="Magnuson J.K."/>
            <person name="James T.Y."/>
            <person name="O'Malley M.A."/>
            <person name="Stajich J.E."/>
            <person name="Spatafora J.W."/>
            <person name="Visel A."/>
            <person name="Grigoriev I.V."/>
        </authorList>
    </citation>
    <scope>NUCLEOTIDE SEQUENCE [LARGE SCALE GENOMIC DNA]</scope>
    <source>
        <strain evidence="6 7">JEL800</strain>
    </source>
</reference>
<dbReference type="PANTHER" id="PTHR46010:SF1">
    <property type="entry name" value="PROTEIN IWS1 HOMOLOG"/>
    <property type="match status" value="1"/>
</dbReference>
<dbReference type="EMBL" id="MCGO01000024">
    <property type="protein sequence ID" value="ORY43816.1"/>
    <property type="molecule type" value="Genomic_DNA"/>
</dbReference>